<sequence length="239" mass="24426">MTTRTGKGERRREQLAHAAAALVLREGPAALTHRRVAAEAGASLSATTYYFADLDDLAAAAGAAMVEEWAAHAAHTLATLTDGAAAADPDAPADRRAAVDRTRAADAVVDAVLPPGDDDAVRRYYEHLLGSARNPALARAFAAGRAQVDAVVERVVARVGLGLPAAVAVALVDGAVVSALTEARPLRATARTLLLDATGHGRRPVGDDAVPRTPAAPDTTTAAPTATAADGRATRRTLA</sequence>
<accession>A0A402DWE2</accession>
<dbReference type="InterPro" id="IPR001647">
    <property type="entry name" value="HTH_TetR"/>
</dbReference>
<dbReference type="PROSITE" id="PS50977">
    <property type="entry name" value="HTH_TETR_2"/>
    <property type="match status" value="1"/>
</dbReference>
<reference evidence="5 6" key="1">
    <citation type="submission" date="2019-01" db="EMBL/GenBank/DDBJ databases">
        <title>Draft genome sequence of Cellulomonas takizawaensis strain TKZ-21.</title>
        <authorList>
            <person name="Yamamura H."/>
            <person name="Hayashi T."/>
            <person name="Hamada M."/>
            <person name="Serisawa Y."/>
            <person name="Matsuyama K."/>
            <person name="Nakagawa Y."/>
            <person name="Otoguro M."/>
            <person name="Yanagida F."/>
            <person name="Hayakawa M."/>
        </authorList>
    </citation>
    <scope>NUCLEOTIDE SEQUENCE [LARGE SCALE GENOMIC DNA]</scope>
    <source>
        <strain evidence="5 6">NBRC12680</strain>
    </source>
</reference>
<feature type="region of interest" description="Disordered" evidence="3">
    <location>
        <begin position="199"/>
        <end position="239"/>
    </location>
</feature>
<dbReference type="AlphaFoldDB" id="A0A402DWE2"/>
<evidence type="ECO:0000259" key="4">
    <source>
        <dbReference type="PROSITE" id="PS50977"/>
    </source>
</evidence>
<dbReference type="SUPFAM" id="SSF46689">
    <property type="entry name" value="Homeodomain-like"/>
    <property type="match status" value="1"/>
</dbReference>
<keyword evidence="6" id="KW-1185">Reference proteome</keyword>
<evidence type="ECO:0000256" key="3">
    <source>
        <dbReference type="SAM" id="MobiDB-lite"/>
    </source>
</evidence>
<evidence type="ECO:0000313" key="6">
    <source>
        <dbReference type="Proteomes" id="UP000289954"/>
    </source>
</evidence>
<feature type="DNA-binding region" description="H-T-H motif" evidence="2">
    <location>
        <begin position="32"/>
        <end position="51"/>
    </location>
</feature>
<dbReference type="GO" id="GO:0003677">
    <property type="term" value="F:DNA binding"/>
    <property type="evidence" value="ECO:0007669"/>
    <property type="project" value="UniProtKB-UniRule"/>
</dbReference>
<dbReference type="Gene3D" id="1.10.357.10">
    <property type="entry name" value="Tetracycline Repressor, domain 2"/>
    <property type="match status" value="1"/>
</dbReference>
<proteinExistence type="predicted"/>
<evidence type="ECO:0000313" key="5">
    <source>
        <dbReference type="EMBL" id="GCE78469.1"/>
    </source>
</evidence>
<protein>
    <recommendedName>
        <fullName evidence="4">HTH tetR-type domain-containing protein</fullName>
    </recommendedName>
</protein>
<feature type="domain" description="HTH tetR-type" evidence="4">
    <location>
        <begin position="9"/>
        <end position="69"/>
    </location>
</feature>
<keyword evidence="1 2" id="KW-0238">DNA-binding</keyword>
<evidence type="ECO:0000256" key="2">
    <source>
        <dbReference type="PROSITE-ProRule" id="PRU00335"/>
    </source>
</evidence>
<dbReference type="InterPro" id="IPR041583">
    <property type="entry name" value="TetR_C_31"/>
</dbReference>
<name>A0A402DWE2_9CELL</name>
<dbReference type="Proteomes" id="UP000289954">
    <property type="component" value="Unassembled WGS sequence"/>
</dbReference>
<dbReference type="RefSeq" id="WP_130783162.1">
    <property type="nucleotide sequence ID" value="NZ_BIMR01000434.1"/>
</dbReference>
<dbReference type="InterPro" id="IPR009057">
    <property type="entry name" value="Homeodomain-like_sf"/>
</dbReference>
<evidence type="ECO:0000256" key="1">
    <source>
        <dbReference type="ARBA" id="ARBA00023125"/>
    </source>
</evidence>
<feature type="compositionally biased region" description="Low complexity" evidence="3">
    <location>
        <begin position="211"/>
        <end position="233"/>
    </location>
</feature>
<dbReference type="OrthoDB" id="6929199at2"/>
<organism evidence="5 6">
    <name type="scientific">Cellulomonas biazotea</name>
    <dbReference type="NCBI Taxonomy" id="1709"/>
    <lineage>
        <taxon>Bacteria</taxon>
        <taxon>Bacillati</taxon>
        <taxon>Actinomycetota</taxon>
        <taxon>Actinomycetes</taxon>
        <taxon>Micrococcales</taxon>
        <taxon>Cellulomonadaceae</taxon>
        <taxon>Cellulomonas</taxon>
    </lineage>
</organism>
<gene>
    <name evidence="5" type="ORF">CBZ_35250</name>
</gene>
<dbReference type="Pfam" id="PF17940">
    <property type="entry name" value="TetR_C_31"/>
    <property type="match status" value="1"/>
</dbReference>
<dbReference type="EMBL" id="BIMR01000434">
    <property type="protein sequence ID" value="GCE78469.1"/>
    <property type="molecule type" value="Genomic_DNA"/>
</dbReference>
<comment type="caution">
    <text evidence="5">The sequence shown here is derived from an EMBL/GenBank/DDBJ whole genome shotgun (WGS) entry which is preliminary data.</text>
</comment>